<name>A0A1B1Z3H9_9BACL</name>
<dbReference type="GO" id="GO:0008270">
    <property type="term" value="F:zinc ion binding"/>
    <property type="evidence" value="ECO:0007669"/>
    <property type="project" value="InterPro"/>
</dbReference>
<dbReference type="GO" id="GO:0003676">
    <property type="term" value="F:nucleic acid binding"/>
    <property type="evidence" value="ECO:0007669"/>
    <property type="project" value="InterPro"/>
</dbReference>
<dbReference type="GO" id="GO:0004519">
    <property type="term" value="F:endonuclease activity"/>
    <property type="evidence" value="ECO:0007669"/>
    <property type="project" value="InterPro"/>
</dbReference>
<dbReference type="OrthoDB" id="9802640at2"/>
<dbReference type="PANTHER" id="PTHR37827:SF1">
    <property type="entry name" value="HNH DOMAIN-CONTAINING PROTEIN"/>
    <property type="match status" value="1"/>
</dbReference>
<evidence type="ECO:0000313" key="2">
    <source>
        <dbReference type="EMBL" id="ANX12033.1"/>
    </source>
</evidence>
<reference evidence="2 3" key="1">
    <citation type="submission" date="2016-08" db="EMBL/GenBank/DDBJ databases">
        <title>Complete genome sequence of Fictibacillus arsenicus G25-54, a strain with toxicity to nematodes and a potential arsenic-resistance activity.</title>
        <authorList>
            <person name="Zheng Z."/>
        </authorList>
    </citation>
    <scope>NUCLEOTIDE SEQUENCE [LARGE SCALE GENOMIC DNA]</scope>
    <source>
        <strain evidence="2 3">G25-54</strain>
    </source>
</reference>
<dbReference type="Proteomes" id="UP000077412">
    <property type="component" value="Chromosome"/>
</dbReference>
<feature type="domain" description="HNH" evidence="1">
    <location>
        <begin position="6"/>
        <end position="45"/>
    </location>
</feature>
<dbReference type="RefSeq" id="WP_066288763.1">
    <property type="nucleotide sequence ID" value="NZ_CP016761.1"/>
</dbReference>
<dbReference type="Pfam" id="PF01844">
    <property type="entry name" value="HNH"/>
    <property type="match status" value="1"/>
</dbReference>
<organism evidence="2 3">
    <name type="scientific">Fictibacillus arsenicus</name>
    <dbReference type="NCBI Taxonomy" id="255247"/>
    <lineage>
        <taxon>Bacteria</taxon>
        <taxon>Bacillati</taxon>
        <taxon>Bacillota</taxon>
        <taxon>Bacilli</taxon>
        <taxon>Bacillales</taxon>
        <taxon>Fictibacillaceae</taxon>
        <taxon>Fictibacillus</taxon>
    </lineage>
</organism>
<keyword evidence="3" id="KW-1185">Reference proteome</keyword>
<dbReference type="KEGG" id="far:ABE41_008440"/>
<dbReference type="Gene3D" id="1.10.30.50">
    <property type="match status" value="1"/>
</dbReference>
<dbReference type="AlphaFoldDB" id="A0A1B1Z3H9"/>
<gene>
    <name evidence="2" type="ORF">ABE41_008440</name>
</gene>
<dbReference type="EMBL" id="CP016761">
    <property type="protein sequence ID" value="ANX12033.1"/>
    <property type="molecule type" value="Genomic_DNA"/>
</dbReference>
<dbReference type="InterPro" id="IPR002711">
    <property type="entry name" value="HNH"/>
</dbReference>
<proteinExistence type="predicted"/>
<dbReference type="STRING" id="255247.ABE41_008440"/>
<evidence type="ECO:0000313" key="3">
    <source>
        <dbReference type="Proteomes" id="UP000077412"/>
    </source>
</evidence>
<accession>A0A1B1Z3H9</accession>
<evidence type="ECO:0000259" key="1">
    <source>
        <dbReference type="Pfam" id="PF01844"/>
    </source>
</evidence>
<dbReference type="PANTHER" id="PTHR37827">
    <property type="entry name" value="TUDOR DOMAIN-CONTAINING PROTEIN"/>
    <property type="match status" value="1"/>
</dbReference>
<protein>
    <recommendedName>
        <fullName evidence="1">HNH domain-containing protein</fullName>
    </recommendedName>
</protein>
<sequence>MEKGVCELCKRQPVDLTIHHLIPKEEGGRFSDTAQICIPCHKQVHFLYTNAELATLYPTVDSLKHAPEMKKFISWLRKQPATSLPRMKKSNRLKRRRK</sequence>